<gene>
    <name evidence="1" type="ORF">ACOLOM_LOCUS9873</name>
</gene>
<sequence length="50" mass="5528">ANQITKELPLFGEFGVPVSGIRAKKRLPANCIPGQHSVYASQERNYWNAA</sequence>
<protein>
    <submittedName>
        <fullName evidence="1">10905_t:CDS:1</fullName>
    </submittedName>
</protein>
<keyword evidence="2" id="KW-1185">Reference proteome</keyword>
<evidence type="ECO:0000313" key="1">
    <source>
        <dbReference type="EMBL" id="CAG8692231.1"/>
    </source>
</evidence>
<feature type="non-terminal residue" evidence="1">
    <location>
        <position position="1"/>
    </location>
</feature>
<dbReference type="EMBL" id="CAJVPT010029859">
    <property type="protein sequence ID" value="CAG8692231.1"/>
    <property type="molecule type" value="Genomic_DNA"/>
</dbReference>
<comment type="caution">
    <text evidence="1">The sequence shown here is derived from an EMBL/GenBank/DDBJ whole genome shotgun (WGS) entry which is preliminary data.</text>
</comment>
<dbReference type="Proteomes" id="UP000789525">
    <property type="component" value="Unassembled WGS sequence"/>
</dbReference>
<name>A0ACA9PAH9_9GLOM</name>
<reference evidence="1" key="1">
    <citation type="submission" date="2021-06" db="EMBL/GenBank/DDBJ databases">
        <authorList>
            <person name="Kallberg Y."/>
            <person name="Tangrot J."/>
            <person name="Rosling A."/>
        </authorList>
    </citation>
    <scope>NUCLEOTIDE SEQUENCE</scope>
    <source>
        <strain evidence="1">CL356</strain>
    </source>
</reference>
<accession>A0ACA9PAH9</accession>
<proteinExistence type="predicted"/>
<organism evidence="1 2">
    <name type="scientific">Acaulospora colombiana</name>
    <dbReference type="NCBI Taxonomy" id="27376"/>
    <lineage>
        <taxon>Eukaryota</taxon>
        <taxon>Fungi</taxon>
        <taxon>Fungi incertae sedis</taxon>
        <taxon>Mucoromycota</taxon>
        <taxon>Glomeromycotina</taxon>
        <taxon>Glomeromycetes</taxon>
        <taxon>Diversisporales</taxon>
        <taxon>Acaulosporaceae</taxon>
        <taxon>Acaulospora</taxon>
    </lineage>
</organism>
<evidence type="ECO:0000313" key="2">
    <source>
        <dbReference type="Proteomes" id="UP000789525"/>
    </source>
</evidence>